<dbReference type="PROSITE" id="PS51736">
    <property type="entry name" value="RECOMBINASES_3"/>
    <property type="match status" value="1"/>
</dbReference>
<gene>
    <name evidence="4" type="ORF">SAMN04488065_1257</name>
</gene>
<dbReference type="RefSeq" id="WP_092632984.1">
    <property type="nucleotide sequence ID" value="NZ_FNQT01000001.1"/>
</dbReference>
<evidence type="ECO:0000313" key="5">
    <source>
        <dbReference type="Proteomes" id="UP000236755"/>
    </source>
</evidence>
<dbReference type="InterPro" id="IPR038109">
    <property type="entry name" value="DNA_bind_recomb_sf"/>
</dbReference>
<dbReference type="InterPro" id="IPR050639">
    <property type="entry name" value="SSR_resolvase"/>
</dbReference>
<organism evidence="4 5">
    <name type="scientific">Haloplanus vescus</name>
    <dbReference type="NCBI Taxonomy" id="555874"/>
    <lineage>
        <taxon>Archaea</taxon>
        <taxon>Methanobacteriati</taxon>
        <taxon>Methanobacteriota</taxon>
        <taxon>Stenosarchaea group</taxon>
        <taxon>Halobacteria</taxon>
        <taxon>Halobacteriales</taxon>
        <taxon>Haloferacaceae</taxon>
        <taxon>Haloplanus</taxon>
    </lineage>
</organism>
<accession>A0A1H3WZG3</accession>
<dbReference type="Pfam" id="PF00239">
    <property type="entry name" value="Resolvase"/>
    <property type="match status" value="1"/>
</dbReference>
<dbReference type="SUPFAM" id="SSF53041">
    <property type="entry name" value="Resolvase-like"/>
    <property type="match status" value="1"/>
</dbReference>
<evidence type="ECO:0000313" key="4">
    <source>
        <dbReference type="EMBL" id="SDZ92575.1"/>
    </source>
</evidence>
<evidence type="ECO:0000259" key="3">
    <source>
        <dbReference type="PROSITE" id="PS51737"/>
    </source>
</evidence>
<dbReference type="InterPro" id="IPR011109">
    <property type="entry name" value="DNA_bind_recombinase_dom"/>
</dbReference>
<dbReference type="GO" id="GO:0003677">
    <property type="term" value="F:DNA binding"/>
    <property type="evidence" value="ECO:0007669"/>
    <property type="project" value="InterPro"/>
</dbReference>
<feature type="region of interest" description="Disordered" evidence="1">
    <location>
        <begin position="276"/>
        <end position="297"/>
    </location>
</feature>
<dbReference type="SMART" id="SM00857">
    <property type="entry name" value="Resolvase"/>
    <property type="match status" value="1"/>
</dbReference>
<dbReference type="Proteomes" id="UP000236755">
    <property type="component" value="Unassembled WGS sequence"/>
</dbReference>
<reference evidence="4 5" key="1">
    <citation type="submission" date="2016-10" db="EMBL/GenBank/DDBJ databases">
        <authorList>
            <person name="de Groot N.N."/>
        </authorList>
    </citation>
    <scope>NUCLEOTIDE SEQUENCE [LARGE SCALE GENOMIC DNA]</scope>
    <source>
        <strain evidence="4 5">CGMCC 1.8712</strain>
    </source>
</reference>
<dbReference type="AlphaFoldDB" id="A0A1H3WZG3"/>
<dbReference type="CDD" id="cd00338">
    <property type="entry name" value="Ser_Recombinase"/>
    <property type="match status" value="1"/>
</dbReference>
<protein>
    <submittedName>
        <fullName evidence="4">Site-specific DNA recombinase</fullName>
    </submittedName>
</protein>
<proteinExistence type="predicted"/>
<dbReference type="GO" id="GO:0000150">
    <property type="term" value="F:DNA strand exchange activity"/>
    <property type="evidence" value="ECO:0007669"/>
    <property type="project" value="InterPro"/>
</dbReference>
<dbReference type="Pfam" id="PF07508">
    <property type="entry name" value="Recombinase"/>
    <property type="match status" value="1"/>
</dbReference>
<dbReference type="OrthoDB" id="24728at2157"/>
<name>A0A1H3WZG3_9EURY</name>
<dbReference type="PANTHER" id="PTHR30461">
    <property type="entry name" value="DNA-INVERTASE FROM LAMBDOID PROPHAGE"/>
    <property type="match status" value="1"/>
</dbReference>
<evidence type="ECO:0000256" key="1">
    <source>
        <dbReference type="SAM" id="MobiDB-lite"/>
    </source>
</evidence>
<keyword evidence="5" id="KW-1185">Reference proteome</keyword>
<sequence>MSEKHEALLNPQQALLSGETKGTQAAIYARTSSTSQRFGYSLDEQVRQCVSRCRMLEWDIVYVFRDEAKSGKDTDRPMFQQMLTQAEKGAFDVVVFWKLDRFSRSIMHAVQLEKKFRDWNVALHSVTEQIDTTTAAGRFNFRNIANAAEFERELIKQRTKMGHTALAMEHKWPNSTPPLGYEKASNGRLSVVGGESALVRWIFETYLEECSMPVVAQLLNQRGQTTKDGNSWKSNTVGTILRNKLYAGTYNVGKVREEVPEYQILSQEKFNAVTSTRRRFQTTNPSERPSMSRPRKRSRIQNVLNRYFDFQDRQ</sequence>
<dbReference type="Gene3D" id="3.40.50.1390">
    <property type="entry name" value="Resolvase, N-terminal catalytic domain"/>
    <property type="match status" value="1"/>
</dbReference>
<feature type="domain" description="Recombinase" evidence="3">
    <location>
        <begin position="178"/>
        <end position="283"/>
    </location>
</feature>
<dbReference type="PROSITE" id="PS51737">
    <property type="entry name" value="RECOMBINASE_DNA_BIND"/>
    <property type="match status" value="1"/>
</dbReference>
<dbReference type="InterPro" id="IPR006119">
    <property type="entry name" value="Resolv_N"/>
</dbReference>
<dbReference type="InterPro" id="IPR036162">
    <property type="entry name" value="Resolvase-like_N_sf"/>
</dbReference>
<feature type="domain" description="Resolvase/invertase-type recombinase catalytic" evidence="2">
    <location>
        <begin position="24"/>
        <end position="170"/>
    </location>
</feature>
<dbReference type="STRING" id="555874.SAMN04488065_1257"/>
<dbReference type="EMBL" id="FNQT01000001">
    <property type="protein sequence ID" value="SDZ92575.1"/>
    <property type="molecule type" value="Genomic_DNA"/>
</dbReference>
<evidence type="ECO:0000259" key="2">
    <source>
        <dbReference type="PROSITE" id="PS51736"/>
    </source>
</evidence>
<dbReference type="PANTHER" id="PTHR30461:SF23">
    <property type="entry name" value="DNA RECOMBINASE-RELATED"/>
    <property type="match status" value="1"/>
</dbReference>
<dbReference type="Gene3D" id="3.90.1750.20">
    <property type="entry name" value="Putative Large Serine Recombinase, Chain B, Domain 2"/>
    <property type="match status" value="1"/>
</dbReference>